<evidence type="ECO:0000256" key="8">
    <source>
        <dbReference type="PIRNR" id="PIRNR005586"/>
    </source>
</evidence>
<dbReference type="STRING" id="299467.A0A443SWW8"/>
<feature type="binding site" evidence="9">
    <location>
        <position position="84"/>
    </location>
    <ligand>
        <name>Zn(2+)</name>
        <dbReference type="ChEBI" id="CHEBI:29105"/>
        <label>2</label>
    </ligand>
</feature>
<evidence type="ECO:0000256" key="7">
    <source>
        <dbReference type="ARBA" id="ARBA00044497"/>
    </source>
</evidence>
<comment type="function">
    <text evidence="7">Core component of RNA polymerase I (Pol I), a DNA-dependent RNA polymerase which synthesizes ribosomal RNA precursors using the four ribonucleoside triphosphates as substrates. Can mediate Pol I proofreading of the nascent RNA transcript. Anchors into the Pol I active site to monitor transcription fidelity and cleave mis-incorporated 5'-ribonucleotides.</text>
</comment>
<dbReference type="AlphaFoldDB" id="A0A443SWW8"/>
<protein>
    <recommendedName>
        <fullName evidence="8">DNA-directed RNA polymerase subunit</fullName>
    </recommendedName>
</protein>
<feature type="binding site" evidence="9">
    <location>
        <position position="14"/>
    </location>
    <ligand>
        <name>Zn(2+)</name>
        <dbReference type="ChEBI" id="CHEBI:29105"/>
        <label>1</label>
    </ligand>
</feature>
<dbReference type="PANTHER" id="PTHR11239:SF14">
    <property type="entry name" value="DNA-DIRECTED RNA POLYMERASE I SUBUNIT RPA12"/>
    <property type="match status" value="1"/>
</dbReference>
<reference evidence="12 13" key="1">
    <citation type="journal article" date="2018" name="Gigascience">
        <title>Genomes of trombidid mites reveal novel predicted allergens and laterally-transferred genes associated with secondary metabolism.</title>
        <authorList>
            <person name="Dong X."/>
            <person name="Chaisiri K."/>
            <person name="Xia D."/>
            <person name="Armstrong S.D."/>
            <person name="Fang Y."/>
            <person name="Donnelly M.J."/>
            <person name="Kadowaki T."/>
            <person name="McGarry J.W."/>
            <person name="Darby A.C."/>
            <person name="Makepeace B.L."/>
        </authorList>
    </citation>
    <scope>NUCLEOTIDE SEQUENCE [LARGE SCALE GENOMIC DNA]</scope>
    <source>
        <strain evidence="12">UoL-UT</strain>
    </source>
</reference>
<dbReference type="GO" id="GO:0003899">
    <property type="term" value="F:DNA-directed RNA polymerase activity"/>
    <property type="evidence" value="ECO:0007669"/>
    <property type="project" value="InterPro"/>
</dbReference>
<dbReference type="Proteomes" id="UP000288716">
    <property type="component" value="Unassembled WGS sequence"/>
</dbReference>
<keyword evidence="3 9" id="KW-0479">Metal-binding</keyword>
<dbReference type="VEuPathDB" id="VectorBase:LDEU000029"/>
<evidence type="ECO:0000259" key="11">
    <source>
        <dbReference type="PROSITE" id="PS51133"/>
    </source>
</evidence>
<dbReference type="PROSITE" id="PS51133">
    <property type="entry name" value="ZF_TFIIS_2"/>
    <property type="match status" value="1"/>
</dbReference>
<accession>A0A443SWW8</accession>
<feature type="binding site" evidence="9">
    <location>
        <position position="17"/>
    </location>
    <ligand>
        <name>Zn(2+)</name>
        <dbReference type="ChEBI" id="CHEBI:29105"/>
        <label>1</label>
    </ligand>
</feature>
<dbReference type="GO" id="GO:0005736">
    <property type="term" value="C:RNA polymerase I complex"/>
    <property type="evidence" value="ECO:0007669"/>
    <property type="project" value="TreeGrafter"/>
</dbReference>
<feature type="domain" description="TFIIS-type" evidence="11">
    <location>
        <begin position="80"/>
        <end position="120"/>
    </location>
</feature>
<dbReference type="CDD" id="cd10507">
    <property type="entry name" value="Zn-ribbon_RPA12"/>
    <property type="match status" value="1"/>
</dbReference>
<dbReference type="PANTHER" id="PTHR11239">
    <property type="entry name" value="DNA-DIRECTED RNA POLYMERASE"/>
    <property type="match status" value="1"/>
</dbReference>
<organism evidence="12 13">
    <name type="scientific">Leptotrombidium deliense</name>
    <dbReference type="NCBI Taxonomy" id="299467"/>
    <lineage>
        <taxon>Eukaryota</taxon>
        <taxon>Metazoa</taxon>
        <taxon>Ecdysozoa</taxon>
        <taxon>Arthropoda</taxon>
        <taxon>Chelicerata</taxon>
        <taxon>Arachnida</taxon>
        <taxon>Acari</taxon>
        <taxon>Acariformes</taxon>
        <taxon>Trombidiformes</taxon>
        <taxon>Prostigmata</taxon>
        <taxon>Anystina</taxon>
        <taxon>Parasitengona</taxon>
        <taxon>Trombiculoidea</taxon>
        <taxon>Trombiculidae</taxon>
        <taxon>Leptotrombidium</taxon>
    </lineage>
</organism>
<keyword evidence="6 8" id="KW-0539">Nucleus</keyword>
<evidence type="ECO:0000256" key="10">
    <source>
        <dbReference type="PIRSR" id="PIRSR005586-2"/>
    </source>
</evidence>
<dbReference type="OrthoDB" id="10056816at2759"/>
<dbReference type="GO" id="GO:0006363">
    <property type="term" value="P:termination of RNA polymerase I transcription"/>
    <property type="evidence" value="ECO:0007669"/>
    <property type="project" value="TreeGrafter"/>
</dbReference>
<evidence type="ECO:0000256" key="1">
    <source>
        <dbReference type="ARBA" id="ARBA00004604"/>
    </source>
</evidence>
<dbReference type="PROSITE" id="PS00466">
    <property type="entry name" value="ZF_TFIIS_1"/>
    <property type="match status" value="1"/>
</dbReference>
<evidence type="ECO:0000256" key="5">
    <source>
        <dbReference type="ARBA" id="ARBA00022833"/>
    </source>
</evidence>
<proteinExistence type="inferred from homology"/>
<feature type="binding site" evidence="9">
    <location>
        <position position="35"/>
    </location>
    <ligand>
        <name>Zn(2+)</name>
        <dbReference type="ChEBI" id="CHEBI:29105"/>
        <label>1</label>
    </ligand>
</feature>
<gene>
    <name evidence="12" type="ORF">B4U80_09033</name>
</gene>
<sequence>MSKSSLQSNLLQFCACCGSILPLPVGNNPTALIRCVACDNGVPISLFNGVSSSTKIVFNNVQQSQQEMNTKMQETMGPVVERKCWKCAHDKMYYKTLQTRSADEGQTVFYYCVKCGAQENENS</sequence>
<comment type="caution">
    <text evidence="12">The sequence shown here is derived from an EMBL/GenBank/DDBJ whole genome shotgun (WGS) entry which is preliminary data.</text>
</comment>
<evidence type="ECO:0000256" key="3">
    <source>
        <dbReference type="ARBA" id="ARBA00022723"/>
    </source>
</evidence>
<dbReference type="SMART" id="SM00440">
    <property type="entry name" value="ZnF_C2C2"/>
    <property type="match status" value="1"/>
</dbReference>
<keyword evidence="8" id="KW-0804">Transcription</keyword>
<evidence type="ECO:0000256" key="6">
    <source>
        <dbReference type="ARBA" id="ARBA00023242"/>
    </source>
</evidence>
<feature type="binding site" evidence="9">
    <location>
        <position position="38"/>
    </location>
    <ligand>
        <name>Zn(2+)</name>
        <dbReference type="ChEBI" id="CHEBI:29105"/>
        <label>1</label>
    </ligand>
</feature>
<comment type="function">
    <text evidence="8">DNA-dependent RNA polymerase catalyzes the transcription of DNA into RNA using the four ribonucleoside triphosphates as substrates.</text>
</comment>
<dbReference type="Gene3D" id="2.20.25.10">
    <property type="match status" value="1"/>
</dbReference>
<evidence type="ECO:0000313" key="12">
    <source>
        <dbReference type="EMBL" id="RWS31996.1"/>
    </source>
</evidence>
<dbReference type="SUPFAM" id="SSF57783">
    <property type="entry name" value="Zinc beta-ribbon"/>
    <property type="match status" value="1"/>
</dbReference>
<evidence type="ECO:0000256" key="9">
    <source>
        <dbReference type="PIRSR" id="PIRSR005586-1"/>
    </source>
</evidence>
<dbReference type="Pfam" id="PF01096">
    <property type="entry name" value="Zn_ribbon_TFIIS"/>
    <property type="match status" value="1"/>
</dbReference>
<comment type="subcellular location">
    <subcellularLocation>
        <location evidence="1">Nucleus</location>
        <location evidence="1">Nucleolus</location>
    </subcellularLocation>
</comment>
<feature type="zinc finger region" description="C4-type" evidence="10">
    <location>
        <begin position="14"/>
        <end position="38"/>
    </location>
</feature>
<name>A0A443SWW8_9ACAR</name>
<comment type="similarity">
    <text evidence="8">Belongs to the archaeal rpoM/eukaryotic RPA12/RPB9/RPC11 RNA polymerase family.</text>
</comment>
<dbReference type="EMBL" id="NCKV01000004">
    <property type="protein sequence ID" value="RWS31996.1"/>
    <property type="molecule type" value="Genomic_DNA"/>
</dbReference>
<dbReference type="InterPro" id="IPR012164">
    <property type="entry name" value="Rpa12/Rpb9/Rpc10/TFS"/>
</dbReference>
<evidence type="ECO:0000313" key="13">
    <source>
        <dbReference type="Proteomes" id="UP000288716"/>
    </source>
</evidence>
<evidence type="ECO:0000256" key="4">
    <source>
        <dbReference type="ARBA" id="ARBA00022771"/>
    </source>
</evidence>
<feature type="binding site" evidence="9">
    <location>
        <position position="112"/>
    </location>
    <ligand>
        <name>Zn(2+)</name>
        <dbReference type="ChEBI" id="CHEBI:29105"/>
        <label>2</label>
    </ligand>
</feature>
<feature type="binding site" evidence="9">
    <location>
        <position position="115"/>
    </location>
    <ligand>
        <name>Zn(2+)</name>
        <dbReference type="ChEBI" id="CHEBI:29105"/>
        <label>2</label>
    </ligand>
</feature>
<evidence type="ECO:0000256" key="2">
    <source>
        <dbReference type="ARBA" id="ARBA00022478"/>
    </source>
</evidence>
<keyword evidence="4 10" id="KW-0863">Zinc-finger</keyword>
<keyword evidence="5 9" id="KW-0862">Zinc</keyword>
<keyword evidence="2 8" id="KW-0240">DNA-directed RNA polymerase</keyword>
<dbReference type="GO" id="GO:0003676">
    <property type="term" value="F:nucleic acid binding"/>
    <property type="evidence" value="ECO:0007669"/>
    <property type="project" value="InterPro"/>
</dbReference>
<keyword evidence="13" id="KW-1185">Reference proteome</keyword>
<dbReference type="PIRSF" id="PIRSF005586">
    <property type="entry name" value="RNApol_RpoM"/>
    <property type="match status" value="1"/>
</dbReference>
<dbReference type="GO" id="GO:0008270">
    <property type="term" value="F:zinc ion binding"/>
    <property type="evidence" value="ECO:0007669"/>
    <property type="project" value="UniProtKB-KW"/>
</dbReference>
<feature type="binding site" evidence="9">
    <location>
        <position position="87"/>
    </location>
    <ligand>
        <name>Zn(2+)</name>
        <dbReference type="ChEBI" id="CHEBI:29105"/>
        <label>2</label>
    </ligand>
</feature>
<dbReference type="InterPro" id="IPR034004">
    <property type="entry name" value="Zn_ribbon_RPA12_C"/>
</dbReference>
<dbReference type="InterPro" id="IPR001222">
    <property type="entry name" value="Znf_TFIIS"/>
</dbReference>